<keyword evidence="2" id="KW-0489">Methyltransferase</keyword>
<dbReference type="Pfam" id="PF05050">
    <property type="entry name" value="Methyltransf_21"/>
    <property type="match status" value="1"/>
</dbReference>
<dbReference type="PANTHER" id="PTHR36973:SF4">
    <property type="entry name" value="NODULATION PROTEIN"/>
    <property type="match status" value="1"/>
</dbReference>
<gene>
    <name evidence="2" type="ORF">FXV83_00100</name>
</gene>
<dbReference type="InterPro" id="IPR029063">
    <property type="entry name" value="SAM-dependent_MTases_sf"/>
</dbReference>
<dbReference type="AlphaFoldDB" id="A0A5S4YY39"/>
<dbReference type="NCBIfam" id="TIGR01444">
    <property type="entry name" value="fkbM_fam"/>
    <property type="match status" value="1"/>
</dbReference>
<dbReference type="Gene3D" id="3.40.50.150">
    <property type="entry name" value="Vaccinia Virus protein VP39"/>
    <property type="match status" value="1"/>
</dbReference>
<dbReference type="SUPFAM" id="SSF53335">
    <property type="entry name" value="S-adenosyl-L-methionine-dependent methyltransferases"/>
    <property type="match status" value="1"/>
</dbReference>
<keyword evidence="2" id="KW-0808">Transferase</keyword>
<sequence length="239" mass="26219">MSMKHLATAFLAKFDLHIERLSKHPKETLLGISGENVRNVLDIGANTGQFARVALNRFPRAKIWCFEPLPAAYKLLKCMERDSDDRMTALNFALGARPGVVNMHFHSEHSPSSSLMPTTGMCEELFPQTRAQTSVPVEVRTLDGVCAEFPTPPLEDLVIKIDVQGYEAEVIAGGKKTIAAAKAVIVEISFDELYKGAPTFEDLSKLLGETGHRFAGAIEQFTAGDGHVIFMDALFKKLG</sequence>
<organism evidence="2 3">
    <name type="scientific">Bradyrhizobium hipponense</name>
    <dbReference type="NCBI Taxonomy" id="2605638"/>
    <lineage>
        <taxon>Bacteria</taxon>
        <taxon>Pseudomonadati</taxon>
        <taxon>Pseudomonadota</taxon>
        <taxon>Alphaproteobacteria</taxon>
        <taxon>Hyphomicrobiales</taxon>
        <taxon>Nitrobacteraceae</taxon>
        <taxon>Bradyrhizobium</taxon>
    </lineage>
</organism>
<keyword evidence="3" id="KW-1185">Reference proteome</keyword>
<protein>
    <submittedName>
        <fullName evidence="2">FkbM family methyltransferase</fullName>
    </submittedName>
</protein>
<accession>A0A5S4YY39</accession>
<evidence type="ECO:0000259" key="1">
    <source>
        <dbReference type="Pfam" id="PF05050"/>
    </source>
</evidence>
<proteinExistence type="predicted"/>
<dbReference type="InterPro" id="IPR053188">
    <property type="entry name" value="FkbM_Methyltransferase"/>
</dbReference>
<dbReference type="GO" id="GO:0032259">
    <property type="term" value="P:methylation"/>
    <property type="evidence" value="ECO:0007669"/>
    <property type="project" value="UniProtKB-KW"/>
</dbReference>
<dbReference type="PANTHER" id="PTHR36973">
    <property type="entry name" value="SLL1456 PROTEIN-RELATED"/>
    <property type="match status" value="1"/>
</dbReference>
<reference evidence="2 3" key="1">
    <citation type="submission" date="2019-08" db="EMBL/GenBank/DDBJ databases">
        <title>Bradyrhizobium hipponensis sp. nov., a rhizobium isolated from a Lupinus angustifolius root nodule in Tunisia.</title>
        <authorList>
            <person name="Off K."/>
            <person name="Rejili M."/>
            <person name="Mars M."/>
            <person name="Brachmann A."/>
            <person name="Marin M."/>
        </authorList>
    </citation>
    <scope>NUCLEOTIDE SEQUENCE [LARGE SCALE GENOMIC DNA]</scope>
    <source>
        <strain evidence="3">aSej3</strain>
    </source>
</reference>
<dbReference type="EMBL" id="VSTH01000001">
    <property type="protein sequence ID" value="TYO68529.1"/>
    <property type="molecule type" value="Genomic_DNA"/>
</dbReference>
<dbReference type="Proteomes" id="UP000324797">
    <property type="component" value="Unassembled WGS sequence"/>
</dbReference>
<name>A0A5S4YY39_9BRAD</name>
<evidence type="ECO:0000313" key="3">
    <source>
        <dbReference type="Proteomes" id="UP000324797"/>
    </source>
</evidence>
<feature type="domain" description="Methyltransferase FkbM" evidence="1">
    <location>
        <begin position="42"/>
        <end position="214"/>
    </location>
</feature>
<dbReference type="GO" id="GO:0008171">
    <property type="term" value="F:O-methyltransferase activity"/>
    <property type="evidence" value="ECO:0007669"/>
    <property type="project" value="TreeGrafter"/>
</dbReference>
<dbReference type="InterPro" id="IPR006342">
    <property type="entry name" value="FkbM_mtfrase"/>
</dbReference>
<evidence type="ECO:0000313" key="2">
    <source>
        <dbReference type="EMBL" id="TYO68529.1"/>
    </source>
</evidence>
<comment type="caution">
    <text evidence="2">The sequence shown here is derived from an EMBL/GenBank/DDBJ whole genome shotgun (WGS) entry which is preliminary data.</text>
</comment>